<gene>
    <name evidence="1" type="ORF">ACCO45_009775</name>
</gene>
<reference evidence="1" key="1">
    <citation type="submission" date="2024-12" db="EMBL/GenBank/DDBJ databases">
        <title>Comparative genomics and development of molecular markers within Purpureocillium lilacinum and among Purpureocillium species.</title>
        <authorList>
            <person name="Yeh Z.-Y."/>
            <person name="Ni N.-T."/>
            <person name="Lo P.-H."/>
            <person name="Mushyakhwo K."/>
            <person name="Lin C.-F."/>
            <person name="Nai Y.-S."/>
        </authorList>
    </citation>
    <scope>NUCLEOTIDE SEQUENCE</scope>
    <source>
        <strain evidence="1">NCHU-NPUST-175</strain>
    </source>
</reference>
<accession>A0ACC4DKU1</accession>
<protein>
    <submittedName>
        <fullName evidence="1">Uncharacterized protein</fullName>
    </submittedName>
</protein>
<comment type="caution">
    <text evidence="1">The sequence shown here is derived from an EMBL/GenBank/DDBJ whole genome shotgun (WGS) entry which is preliminary data.</text>
</comment>
<dbReference type="EMBL" id="JBGNUJ010000008">
    <property type="protein sequence ID" value="KAL3956929.1"/>
    <property type="molecule type" value="Genomic_DNA"/>
</dbReference>
<dbReference type="Proteomes" id="UP001638806">
    <property type="component" value="Unassembled WGS sequence"/>
</dbReference>
<evidence type="ECO:0000313" key="2">
    <source>
        <dbReference type="Proteomes" id="UP001638806"/>
    </source>
</evidence>
<evidence type="ECO:0000313" key="1">
    <source>
        <dbReference type="EMBL" id="KAL3956929.1"/>
    </source>
</evidence>
<proteinExistence type="predicted"/>
<organism evidence="1 2">
    <name type="scientific">Purpureocillium lilacinum</name>
    <name type="common">Paecilomyces lilacinus</name>
    <dbReference type="NCBI Taxonomy" id="33203"/>
    <lineage>
        <taxon>Eukaryota</taxon>
        <taxon>Fungi</taxon>
        <taxon>Dikarya</taxon>
        <taxon>Ascomycota</taxon>
        <taxon>Pezizomycotina</taxon>
        <taxon>Sordariomycetes</taxon>
        <taxon>Hypocreomycetidae</taxon>
        <taxon>Hypocreales</taxon>
        <taxon>Ophiocordycipitaceae</taxon>
        <taxon>Purpureocillium</taxon>
    </lineage>
</organism>
<keyword evidence="2" id="KW-1185">Reference proteome</keyword>
<name>A0ACC4DKU1_PURLI</name>
<sequence>MGGMNYHIELCFDDGVSWIALPAPKVYDFALEGPENPVGVGFILMDKLPGKSLRWSLATPEERRRVMDQIANTFVELHSHAFDLLGSLLDIPGGLALTLKLISREEMYTQRPVDAYLIHRFLTDLVPTITPVSTGDIKFYLKHADDKGDHILVDDDFNVTGIIDWEWAHTAPPEHAFNSPVGFLPVSEFYGGNTAIGGGEAVFAELLEGRGRRDLAEHARNGRVQHFFDFCCGYGLEDWDGFLGLFKGLRCAVGVDAGMEWEEWKAVALRRYEGDQGLRALLSRGAGS</sequence>